<dbReference type="RefSeq" id="WP_074747419.1">
    <property type="nucleotide sequence ID" value="NZ_FOCT01000010.1"/>
</dbReference>
<comment type="cofactor">
    <cofactor evidence="1">
        <name>Mg(2+)</name>
        <dbReference type="ChEBI" id="CHEBI:18420"/>
    </cofactor>
</comment>
<organism evidence="5 6">
    <name type="scientific">Nitrosospira multiformis</name>
    <dbReference type="NCBI Taxonomy" id="1231"/>
    <lineage>
        <taxon>Bacteria</taxon>
        <taxon>Pseudomonadati</taxon>
        <taxon>Pseudomonadota</taxon>
        <taxon>Betaproteobacteria</taxon>
        <taxon>Nitrosomonadales</taxon>
        <taxon>Nitrosomonadaceae</taxon>
        <taxon>Nitrosospira</taxon>
    </lineage>
</organism>
<keyword evidence="2" id="KW-0479">Metal-binding</keyword>
<dbReference type="EMBL" id="FOCT01000010">
    <property type="protein sequence ID" value="SEO01540.1"/>
    <property type="molecule type" value="Genomic_DNA"/>
</dbReference>
<evidence type="ECO:0000256" key="2">
    <source>
        <dbReference type="ARBA" id="ARBA00022723"/>
    </source>
</evidence>
<keyword evidence="4" id="KW-0460">Magnesium</keyword>
<evidence type="ECO:0000256" key="4">
    <source>
        <dbReference type="ARBA" id="ARBA00022842"/>
    </source>
</evidence>
<accession>A0A1H8L8N3</accession>
<evidence type="ECO:0000256" key="3">
    <source>
        <dbReference type="ARBA" id="ARBA00022801"/>
    </source>
</evidence>
<dbReference type="Gene3D" id="3.40.50.1000">
    <property type="entry name" value="HAD superfamily/HAD-like"/>
    <property type="match status" value="1"/>
</dbReference>
<keyword evidence="3 5" id="KW-0378">Hydrolase</keyword>
<dbReference type="InterPro" id="IPR036412">
    <property type="entry name" value="HAD-like_sf"/>
</dbReference>
<dbReference type="GO" id="GO:0016791">
    <property type="term" value="F:phosphatase activity"/>
    <property type="evidence" value="ECO:0007669"/>
    <property type="project" value="TreeGrafter"/>
</dbReference>
<dbReference type="InterPro" id="IPR023214">
    <property type="entry name" value="HAD_sf"/>
</dbReference>
<dbReference type="Proteomes" id="UP000183898">
    <property type="component" value="Unassembled WGS sequence"/>
</dbReference>
<name>A0A1H8L8N3_9PROT</name>
<evidence type="ECO:0000256" key="1">
    <source>
        <dbReference type="ARBA" id="ARBA00001946"/>
    </source>
</evidence>
<protein>
    <submittedName>
        <fullName evidence="5">Putative hydrolase of the HAD superfamily</fullName>
    </submittedName>
</protein>
<reference evidence="5 6" key="1">
    <citation type="submission" date="2016-10" db="EMBL/GenBank/DDBJ databases">
        <authorList>
            <person name="de Groot N.N."/>
        </authorList>
    </citation>
    <scope>NUCLEOTIDE SEQUENCE [LARGE SCALE GENOMIC DNA]</scope>
    <source>
        <strain evidence="5 6">Nl18</strain>
    </source>
</reference>
<dbReference type="SFLD" id="SFLDS00003">
    <property type="entry name" value="Haloacid_Dehalogenase"/>
    <property type="match status" value="1"/>
</dbReference>
<evidence type="ECO:0000313" key="5">
    <source>
        <dbReference type="EMBL" id="SEO01540.1"/>
    </source>
</evidence>
<dbReference type="Pfam" id="PF00702">
    <property type="entry name" value="Hydrolase"/>
    <property type="match status" value="1"/>
</dbReference>
<dbReference type="GO" id="GO:0046872">
    <property type="term" value="F:metal ion binding"/>
    <property type="evidence" value="ECO:0007669"/>
    <property type="project" value="UniProtKB-KW"/>
</dbReference>
<dbReference type="InterPro" id="IPR051400">
    <property type="entry name" value="HAD-like_hydrolase"/>
</dbReference>
<dbReference type="InterPro" id="IPR006439">
    <property type="entry name" value="HAD-SF_hydro_IA"/>
</dbReference>
<dbReference type="AlphaFoldDB" id="A0A1H8L8N3"/>
<evidence type="ECO:0000313" key="6">
    <source>
        <dbReference type="Proteomes" id="UP000183898"/>
    </source>
</evidence>
<dbReference type="Gene3D" id="1.20.120.710">
    <property type="entry name" value="Haloacid dehalogenase hydrolase-like domain"/>
    <property type="match status" value="1"/>
</dbReference>
<dbReference type="PANTHER" id="PTHR46470:SF2">
    <property type="entry name" value="GLYCERALDEHYDE 3-PHOSPHATE PHOSPHATASE"/>
    <property type="match status" value="1"/>
</dbReference>
<dbReference type="PANTHER" id="PTHR46470">
    <property type="entry name" value="N-ACYLNEURAMINATE-9-PHOSPHATASE"/>
    <property type="match status" value="1"/>
</dbReference>
<sequence length="242" mass="27958">MAIKGILFDLYGTLIDIETDESIDEIYRAIAHYLVYQGVYLHRGQVRERYYAIMRQQKDAKDEEYPEIDVEAIWNELLLQQGIKSNYIRGQQAKVIAHIYRGISRKRLRLYPNVKEVLNELQAHYQLALVSDAQPCFALPEIRAVGLESYFNPVIISSYYGFRKPDSRLFNKALDKMGISRSEVIAVGNDMFRDIYGAQLLDIRAIFFDSNQGAKTYENVVPAYRAQQFEDILTGIAQLGQR</sequence>
<dbReference type="NCBIfam" id="TIGR01509">
    <property type="entry name" value="HAD-SF-IA-v3"/>
    <property type="match status" value="1"/>
</dbReference>
<gene>
    <name evidence="5" type="ORF">SAMN05216404_11022</name>
</gene>
<dbReference type="SUPFAM" id="SSF56784">
    <property type="entry name" value="HAD-like"/>
    <property type="match status" value="1"/>
</dbReference>
<dbReference type="PRINTS" id="PR00413">
    <property type="entry name" value="HADHALOGNASE"/>
</dbReference>
<dbReference type="SFLD" id="SFLDG01129">
    <property type="entry name" value="C1.5:_HAD__Beta-PGM__Phosphata"/>
    <property type="match status" value="1"/>
</dbReference>
<dbReference type="NCBIfam" id="TIGR01549">
    <property type="entry name" value="HAD-SF-IA-v1"/>
    <property type="match status" value="1"/>
</dbReference>
<dbReference type="GO" id="GO:0044281">
    <property type="term" value="P:small molecule metabolic process"/>
    <property type="evidence" value="ECO:0007669"/>
    <property type="project" value="UniProtKB-ARBA"/>
</dbReference>
<proteinExistence type="predicted"/>